<dbReference type="InterPro" id="IPR016102">
    <property type="entry name" value="Succinyl-CoA_synth-like"/>
</dbReference>
<dbReference type="Proteomes" id="UP000028501">
    <property type="component" value="Chromosome"/>
</dbReference>
<dbReference type="InterPro" id="IPR011761">
    <property type="entry name" value="ATP-grasp"/>
</dbReference>
<dbReference type="GO" id="GO:0043758">
    <property type="term" value="F:acetate-CoA ligase (ADP-forming) activity"/>
    <property type="evidence" value="ECO:0007669"/>
    <property type="project" value="UniProtKB-EC"/>
</dbReference>
<dbReference type="Pfam" id="PF13380">
    <property type="entry name" value="CoA_binding_2"/>
    <property type="match status" value="1"/>
</dbReference>
<feature type="domain" description="ATP-grasp" evidence="7">
    <location>
        <begin position="477"/>
        <end position="513"/>
    </location>
</feature>
<evidence type="ECO:0000256" key="2">
    <source>
        <dbReference type="ARBA" id="ARBA00012957"/>
    </source>
</evidence>
<gene>
    <name evidence="8" type="ORF">AFULGI_00013100</name>
</gene>
<evidence type="ECO:0000256" key="1">
    <source>
        <dbReference type="ARBA" id="ARBA00001619"/>
    </source>
</evidence>
<dbReference type="NCBIfam" id="TIGR02717">
    <property type="entry name" value="AcCoA-syn-alpha"/>
    <property type="match status" value="1"/>
</dbReference>
<dbReference type="AlphaFoldDB" id="A0A075WCH8"/>
<dbReference type="SUPFAM" id="SSF52210">
    <property type="entry name" value="Succinyl-CoA synthetase domains"/>
    <property type="match status" value="2"/>
</dbReference>
<evidence type="ECO:0000256" key="3">
    <source>
        <dbReference type="ARBA" id="ARBA00022598"/>
    </source>
</evidence>
<evidence type="ECO:0000256" key="5">
    <source>
        <dbReference type="ARBA" id="ARBA00022840"/>
    </source>
</evidence>
<dbReference type="InterPro" id="IPR051538">
    <property type="entry name" value="Acyl-CoA_Synth/Transferase"/>
</dbReference>
<dbReference type="PROSITE" id="PS50975">
    <property type="entry name" value="ATP_GRASP"/>
    <property type="match status" value="1"/>
</dbReference>
<dbReference type="GO" id="GO:0046872">
    <property type="term" value="F:metal ion binding"/>
    <property type="evidence" value="ECO:0007669"/>
    <property type="project" value="InterPro"/>
</dbReference>
<dbReference type="EC" id="6.2.1.13" evidence="2"/>
<dbReference type="PANTHER" id="PTHR43334">
    <property type="entry name" value="ACETATE--COA LIGASE [ADP-FORMING]"/>
    <property type="match status" value="1"/>
</dbReference>
<name>A0A075WCH8_ARCFL</name>
<evidence type="ECO:0000256" key="4">
    <source>
        <dbReference type="ARBA" id="ARBA00022741"/>
    </source>
</evidence>
<dbReference type="KEGG" id="afg:AFULGI_00013100"/>
<dbReference type="InterPro" id="IPR032875">
    <property type="entry name" value="Succ_CoA_lig_flav_dom"/>
</dbReference>
<dbReference type="EMBL" id="CP006577">
    <property type="protein sequence ID" value="AIG98085.1"/>
    <property type="molecule type" value="Genomic_DNA"/>
</dbReference>
<dbReference type="Pfam" id="PF13607">
    <property type="entry name" value="Succ_CoA_lig"/>
    <property type="match status" value="1"/>
</dbReference>
<evidence type="ECO:0000259" key="7">
    <source>
        <dbReference type="PROSITE" id="PS50975"/>
    </source>
</evidence>
<keyword evidence="4 6" id="KW-0547">Nucleotide-binding</keyword>
<dbReference type="Gene3D" id="3.40.50.720">
    <property type="entry name" value="NAD(P)-binding Rossmann-like Domain"/>
    <property type="match status" value="1"/>
</dbReference>
<dbReference type="GO" id="GO:0005524">
    <property type="term" value="F:ATP binding"/>
    <property type="evidence" value="ECO:0007669"/>
    <property type="project" value="UniProtKB-UniRule"/>
</dbReference>
<dbReference type="Gene3D" id="3.40.50.261">
    <property type="entry name" value="Succinyl-CoA synthetase domains"/>
    <property type="match status" value="2"/>
</dbReference>
<dbReference type="SMART" id="SM00881">
    <property type="entry name" value="CoA_binding"/>
    <property type="match status" value="1"/>
</dbReference>
<organism evidence="8 9">
    <name type="scientific">Archaeoglobus fulgidus DSM 8774</name>
    <dbReference type="NCBI Taxonomy" id="1344584"/>
    <lineage>
        <taxon>Archaea</taxon>
        <taxon>Methanobacteriati</taxon>
        <taxon>Methanobacteriota</taxon>
        <taxon>Archaeoglobi</taxon>
        <taxon>Archaeoglobales</taxon>
        <taxon>Archaeoglobaceae</taxon>
        <taxon>Archaeoglobus</taxon>
    </lineage>
</organism>
<evidence type="ECO:0000313" key="9">
    <source>
        <dbReference type="Proteomes" id="UP000028501"/>
    </source>
</evidence>
<keyword evidence="3" id="KW-0436">Ligase</keyword>
<dbReference type="InterPro" id="IPR003781">
    <property type="entry name" value="CoA-bd"/>
</dbReference>
<dbReference type="GeneID" id="24794816"/>
<evidence type="ECO:0000256" key="6">
    <source>
        <dbReference type="PROSITE-ProRule" id="PRU00409"/>
    </source>
</evidence>
<evidence type="ECO:0000313" key="8">
    <source>
        <dbReference type="EMBL" id="AIG98085.1"/>
    </source>
</evidence>
<dbReference type="Pfam" id="PF13549">
    <property type="entry name" value="ATP-grasp_5"/>
    <property type="match status" value="1"/>
</dbReference>
<proteinExistence type="predicted"/>
<dbReference type="InterPro" id="IPR013815">
    <property type="entry name" value="ATP_grasp_subdomain_1"/>
</dbReference>
<reference evidence="8 9" key="1">
    <citation type="submission" date="2013-07" db="EMBL/GenBank/DDBJ databases">
        <title>Genome of Archaeoglobus fulgidus.</title>
        <authorList>
            <person name="Fiebig A."/>
            <person name="Birkeland N.-K."/>
        </authorList>
    </citation>
    <scope>NUCLEOTIDE SEQUENCE [LARGE SCALE GENOMIC DNA]</scope>
    <source>
        <strain evidence="8 9">DSM 8774</strain>
    </source>
</reference>
<comment type="catalytic activity">
    <reaction evidence="1">
        <text>acetate + ATP + CoA = acetyl-CoA + ADP + phosphate</text>
        <dbReference type="Rhea" id="RHEA:15081"/>
        <dbReference type="ChEBI" id="CHEBI:30089"/>
        <dbReference type="ChEBI" id="CHEBI:30616"/>
        <dbReference type="ChEBI" id="CHEBI:43474"/>
        <dbReference type="ChEBI" id="CHEBI:57287"/>
        <dbReference type="ChEBI" id="CHEBI:57288"/>
        <dbReference type="ChEBI" id="CHEBI:456216"/>
        <dbReference type="EC" id="6.2.1.13"/>
    </reaction>
</comment>
<dbReference type="InterPro" id="IPR014089">
    <property type="entry name" value="AcCoA-synth-alpha"/>
</dbReference>
<dbReference type="SUPFAM" id="SSF51735">
    <property type="entry name" value="NAD(P)-binding Rossmann-fold domains"/>
    <property type="match status" value="1"/>
</dbReference>
<protein>
    <recommendedName>
        <fullName evidence="2">acetate--CoA ligase (ADP-forming)</fullName>
        <ecNumber evidence="2">6.2.1.13</ecNumber>
    </recommendedName>
</protein>
<dbReference type="PANTHER" id="PTHR43334:SF1">
    <property type="entry name" value="3-HYDROXYPROPIONATE--COA LIGASE [ADP-FORMING]"/>
    <property type="match status" value="1"/>
</dbReference>
<dbReference type="InterPro" id="IPR036291">
    <property type="entry name" value="NAD(P)-bd_dom_sf"/>
</dbReference>
<dbReference type="Gene3D" id="3.30.470.20">
    <property type="entry name" value="ATP-grasp fold, B domain"/>
    <property type="match status" value="1"/>
</dbReference>
<accession>A0A075WCH8</accession>
<keyword evidence="5 6" id="KW-0067">ATP-binding</keyword>
<sequence>MERLFYPKVVAVIGASPQEGKVGNTIMKNLRNFSGTVYAVNPKYSEILGFPCYPSVLKIPENVDLAIIVVPAKLVPKAVEECGRRGVEGAVVISAGFKEAGIEGAKLERELVEVAERYGVKLVGPNCLGMINTEIAMNATFSRVAPEKGRIAFLSQSGAFILAVLEWSKRNGVGFSKVVSLGNKAMIDESDFLEYLAKDDSTDVILIYMEGVEDGRKFMRVAKSVARRKPVVVMKAGKSQSGAKAASSHTGSLAGSYEAYRAAFRQSGVIEASSVEELFDFALLLLKYRKAGNLAILTNSGGPGVIAADACDQFGVPLANFNFETIRKLKEFLPAESNFYNPVDILGDASAERFSRSLQILSEDENVDIVLAILTPTAQMDFLKAAESVVGKNAVCCFMGGESVDEPERILRSSGIPNFFDPVRAVRAISVLRRYSEISAKERVEEDLDVSVEREKAEEIIEKLLESGGRVVGAEGLPVLEAYGIEVAPYGIARNVDEARDIAESIGYPVVLKVVSPDVVHKSDVGGVKLNVGENDFEKAFFEILSNVEGRMPKARIEGVLVQKMVDGGKELIVGMKRDPQFGPMIMFGMGGVYVEVLKDVSFRIAPITKREAHEMVREVKAYRILRGLRGEKPADIDAIADLLLRVSKLSLDHPEVLEMDLNPVKVFESGYAVVDFRMVLGEEV</sequence>
<dbReference type="SUPFAM" id="SSF56059">
    <property type="entry name" value="Glutathione synthetase ATP-binding domain-like"/>
    <property type="match status" value="1"/>
</dbReference>
<dbReference type="HOGENOM" id="CLU_007415_3_1_2"/>
<dbReference type="RefSeq" id="WP_048095590.1">
    <property type="nucleotide sequence ID" value="NZ_CP006577.1"/>
</dbReference>
<dbReference type="FunFam" id="3.30.1490.20:FF:000020">
    <property type="entry name" value="Protein lysine acetyltransferase"/>
    <property type="match status" value="1"/>
</dbReference>
<dbReference type="Gene3D" id="3.30.1490.20">
    <property type="entry name" value="ATP-grasp fold, A domain"/>
    <property type="match status" value="1"/>
</dbReference>